<dbReference type="GO" id="GO:0070063">
    <property type="term" value="F:RNA polymerase binding"/>
    <property type="evidence" value="ECO:0007669"/>
    <property type="project" value="InterPro"/>
</dbReference>
<dbReference type="GO" id="GO:0006354">
    <property type="term" value="P:DNA-templated transcription elongation"/>
    <property type="evidence" value="ECO:0007669"/>
    <property type="project" value="TreeGrafter"/>
</dbReference>
<evidence type="ECO:0000259" key="2">
    <source>
        <dbReference type="Pfam" id="PF01272"/>
    </source>
</evidence>
<evidence type="ECO:0000256" key="1">
    <source>
        <dbReference type="SAM" id="MobiDB-lite"/>
    </source>
</evidence>
<dbReference type="GO" id="GO:0003677">
    <property type="term" value="F:DNA binding"/>
    <property type="evidence" value="ECO:0007669"/>
    <property type="project" value="InterPro"/>
</dbReference>
<reference evidence="3 4" key="1">
    <citation type="submission" date="2023-08" db="EMBL/GenBank/DDBJ databases">
        <title>Comparative genomics and taxonomic characterization of three novel marine species of genus Marivirga.</title>
        <authorList>
            <person name="Muhammad N."/>
            <person name="Kim S.-G."/>
        </authorList>
    </citation>
    <scope>NUCLEOTIDE SEQUENCE [LARGE SCALE GENOMIC DNA]</scope>
    <source>
        <strain evidence="3 4">BDSF4-3</strain>
    </source>
</reference>
<dbReference type="PANTHER" id="PTHR30437:SF4">
    <property type="entry name" value="TRANSCRIPTION ELONGATION FACTOR GREA"/>
    <property type="match status" value="1"/>
</dbReference>
<dbReference type="Pfam" id="PF01272">
    <property type="entry name" value="GreA_GreB"/>
    <property type="match status" value="1"/>
</dbReference>
<protein>
    <submittedName>
        <fullName evidence="3">GreA/GreB family elongation factor</fullName>
    </submittedName>
</protein>
<dbReference type="EMBL" id="CP129971">
    <property type="protein sequence ID" value="WKK74375.2"/>
    <property type="molecule type" value="Genomic_DNA"/>
</dbReference>
<evidence type="ECO:0000313" key="4">
    <source>
        <dbReference type="Proteomes" id="UP001230496"/>
    </source>
</evidence>
<dbReference type="RefSeq" id="WP_308347651.1">
    <property type="nucleotide sequence ID" value="NZ_CP129971.1"/>
</dbReference>
<dbReference type="PIRSF" id="PIRSF006092">
    <property type="entry name" value="GreA_GreB"/>
    <property type="match status" value="1"/>
</dbReference>
<keyword evidence="3" id="KW-0648">Protein biosynthesis</keyword>
<keyword evidence="3" id="KW-0251">Elongation factor</keyword>
<name>A0AA49GB92_9BACT</name>
<accession>A0AA49GB92</accession>
<dbReference type="GO" id="GO:0032784">
    <property type="term" value="P:regulation of DNA-templated transcription elongation"/>
    <property type="evidence" value="ECO:0007669"/>
    <property type="project" value="InterPro"/>
</dbReference>
<dbReference type="GO" id="GO:0003746">
    <property type="term" value="F:translation elongation factor activity"/>
    <property type="evidence" value="ECO:0007669"/>
    <property type="project" value="UniProtKB-KW"/>
</dbReference>
<dbReference type="InterPro" id="IPR001437">
    <property type="entry name" value="Tscrpt_elong_fac_GreA/B_C"/>
</dbReference>
<feature type="domain" description="Transcription elongation factor GreA/GreB C-terminal" evidence="2">
    <location>
        <begin position="91"/>
        <end position="165"/>
    </location>
</feature>
<sequence>MSRAFVKEDDQEEAPFIPPRAPLPEGEPNYVTPAGKQALLDEKAILEKDKSEVKSIEKEQDRRRNMATINGQLKLLKERINSARVLDPTDQPKNEVRFGAKVKFKMNGREQSFQIVGVDEADVKKQKIAFTAPIAKALIGKKKGDSGDFQLGKEKRSIEVLEIDYLNS</sequence>
<dbReference type="Proteomes" id="UP001230496">
    <property type="component" value="Chromosome"/>
</dbReference>
<proteinExistence type="predicted"/>
<dbReference type="InterPro" id="IPR036953">
    <property type="entry name" value="GreA/GreB_C_sf"/>
</dbReference>
<feature type="region of interest" description="Disordered" evidence="1">
    <location>
        <begin position="1"/>
        <end position="32"/>
    </location>
</feature>
<evidence type="ECO:0000313" key="3">
    <source>
        <dbReference type="EMBL" id="WKK74375.2"/>
    </source>
</evidence>
<organism evidence="3 4">
    <name type="scientific">Marivirga salinarum</name>
    <dbReference type="NCBI Taxonomy" id="3059078"/>
    <lineage>
        <taxon>Bacteria</taxon>
        <taxon>Pseudomonadati</taxon>
        <taxon>Bacteroidota</taxon>
        <taxon>Cytophagia</taxon>
        <taxon>Cytophagales</taxon>
        <taxon>Marivirgaceae</taxon>
        <taxon>Marivirga</taxon>
    </lineage>
</organism>
<dbReference type="SUPFAM" id="SSF54534">
    <property type="entry name" value="FKBP-like"/>
    <property type="match status" value="1"/>
</dbReference>
<dbReference type="Gene3D" id="3.10.50.30">
    <property type="entry name" value="Transcription elongation factor, GreA/GreB, C-terminal domain"/>
    <property type="match status" value="1"/>
</dbReference>
<dbReference type="PANTHER" id="PTHR30437">
    <property type="entry name" value="TRANSCRIPTION ELONGATION FACTOR GREA"/>
    <property type="match status" value="1"/>
</dbReference>
<dbReference type="KEGG" id="msaa:QYS49_21790"/>
<gene>
    <name evidence="3" type="ORF">QYS49_21790</name>
</gene>
<keyword evidence="4" id="KW-1185">Reference proteome</keyword>
<dbReference type="AlphaFoldDB" id="A0AA49GB92"/>
<dbReference type="InterPro" id="IPR023459">
    <property type="entry name" value="Tscrpt_elong_fac_GreA/B_fam"/>
</dbReference>